<accession>A0ABY6T3X7</accession>
<proteinExistence type="predicted"/>
<dbReference type="EMBL" id="LR134173">
    <property type="protein sequence ID" value="VEB34880.1"/>
    <property type="molecule type" value="Genomic_DNA"/>
</dbReference>
<evidence type="ECO:0008006" key="3">
    <source>
        <dbReference type="Google" id="ProtNLM"/>
    </source>
</evidence>
<evidence type="ECO:0000313" key="2">
    <source>
        <dbReference type="Proteomes" id="UP000277577"/>
    </source>
</evidence>
<gene>
    <name evidence="1" type="ORF">NCTC11976_01064</name>
</gene>
<reference evidence="1 2" key="1">
    <citation type="submission" date="2018-12" db="EMBL/GenBank/DDBJ databases">
        <authorList>
            <consortium name="Pathogen Informatics"/>
        </authorList>
    </citation>
    <scope>NUCLEOTIDE SEQUENCE [LARGE SCALE GENOMIC DNA]</scope>
    <source>
        <strain evidence="1 2">NCTC11976</strain>
    </source>
</reference>
<keyword evidence="2" id="KW-1185">Reference proteome</keyword>
<name>A0ABY6T3X7_9GAMM</name>
<organism evidence="1 2">
    <name type="scientific">Legionella cherrii</name>
    <dbReference type="NCBI Taxonomy" id="28084"/>
    <lineage>
        <taxon>Bacteria</taxon>
        <taxon>Pseudomonadati</taxon>
        <taxon>Pseudomonadota</taxon>
        <taxon>Gammaproteobacteria</taxon>
        <taxon>Legionellales</taxon>
        <taxon>Legionellaceae</taxon>
        <taxon>Legionella</taxon>
    </lineage>
</organism>
<protein>
    <recommendedName>
        <fullName evidence="3">Integrase</fullName>
    </recommendedName>
</protein>
<sequence length="76" mass="8589">MLSRKRATVGRTLARPTVAETTCIGTPRFTYDHVTPKNLWIDLKSEAKQAVKREDIYKFLTGCKKTSAPIAYFALL</sequence>
<evidence type="ECO:0000313" key="1">
    <source>
        <dbReference type="EMBL" id="VEB34880.1"/>
    </source>
</evidence>
<dbReference type="Proteomes" id="UP000277577">
    <property type="component" value="Chromosome"/>
</dbReference>